<keyword evidence="1" id="KW-0472">Membrane</keyword>
<evidence type="ECO:0000256" key="1">
    <source>
        <dbReference type="SAM" id="Phobius"/>
    </source>
</evidence>
<keyword evidence="5" id="KW-1185">Reference proteome</keyword>
<dbReference type="Proteomes" id="UP000825179">
    <property type="component" value="Chromosome"/>
</dbReference>
<evidence type="ECO:0000313" key="2">
    <source>
        <dbReference type="EMBL" id="EGL81716.1"/>
    </source>
</evidence>
<organism evidence="2 4">
    <name type="scientific">Caldalkalibacillus thermarum (strain TA2.A1)</name>
    <dbReference type="NCBI Taxonomy" id="986075"/>
    <lineage>
        <taxon>Bacteria</taxon>
        <taxon>Bacillati</taxon>
        <taxon>Bacillota</taxon>
        <taxon>Bacilli</taxon>
        <taxon>Bacillales</taxon>
        <taxon>Bacillaceae</taxon>
        <taxon>Caldalkalibacillus</taxon>
    </lineage>
</organism>
<keyword evidence="1" id="KW-1133">Transmembrane helix</keyword>
<protein>
    <submittedName>
        <fullName evidence="2">Uncharacterized protein</fullName>
    </submittedName>
</protein>
<dbReference type="RefSeq" id="WP_007506250.1">
    <property type="nucleotide sequence ID" value="NZ_AFCE01000163.1"/>
</dbReference>
<dbReference type="EMBL" id="AFCE01000163">
    <property type="protein sequence ID" value="EGL81716.1"/>
    <property type="molecule type" value="Genomic_DNA"/>
</dbReference>
<reference evidence="2 4" key="1">
    <citation type="journal article" date="2011" name="J. Bacteriol.">
        <title>Draft genome sequence of the thermoalkaliphilic Caldalkalibacillus thermarum strain TA2.A1.</title>
        <authorList>
            <person name="Kalamorz F."/>
            <person name="Keis S."/>
            <person name="McMillan D.G."/>
            <person name="Olsson K."/>
            <person name="Stanton J.A."/>
            <person name="Stockwell P."/>
            <person name="Black M.A."/>
            <person name="Klingeman D.M."/>
            <person name="Land M.L."/>
            <person name="Han C.S."/>
            <person name="Martin S.L."/>
            <person name="Becher S.A."/>
            <person name="Peddie C.J."/>
            <person name="Morgan H.W."/>
            <person name="Matthies D."/>
            <person name="Preiss L."/>
            <person name="Meier T."/>
            <person name="Brown S.D."/>
            <person name="Cook G.M."/>
        </authorList>
    </citation>
    <scope>NUCLEOTIDE SEQUENCE [LARGE SCALE GENOMIC DNA]</scope>
    <source>
        <strain evidence="2 4">TA2.A1</strain>
    </source>
</reference>
<feature type="transmembrane region" description="Helical" evidence="1">
    <location>
        <begin position="13"/>
        <end position="32"/>
    </location>
</feature>
<proteinExistence type="predicted"/>
<evidence type="ECO:0000313" key="4">
    <source>
        <dbReference type="Proteomes" id="UP000010716"/>
    </source>
</evidence>
<reference evidence="3 5" key="2">
    <citation type="journal article" date="2020" name="Extremophiles">
        <title>Genomic analysis of Caldalkalibacillus thermarum TA2.A1 reveals aerobic alkaliphilic metabolism and evolutionary hallmarks linking alkaliphilic bacteria and plant life.</title>
        <authorList>
            <person name="de Jong S.I."/>
            <person name="van den Broek M.A."/>
            <person name="Merkel A.Y."/>
            <person name="de la Torre Cortes P."/>
            <person name="Kalamorz F."/>
            <person name="Cook G.M."/>
            <person name="van Loosdrecht M.C.M."/>
            <person name="McMillan D.G.G."/>
        </authorList>
    </citation>
    <scope>NUCLEOTIDE SEQUENCE [LARGE SCALE GENOMIC DNA]</scope>
    <source>
        <strain evidence="3 5">TA2.A1</strain>
    </source>
</reference>
<gene>
    <name evidence="2" type="ORF">CathTA2_2902</name>
    <name evidence="3" type="ORF">HUR95_13575</name>
</gene>
<dbReference type="EMBL" id="CP082237">
    <property type="protein sequence ID" value="QZT33303.1"/>
    <property type="molecule type" value="Genomic_DNA"/>
</dbReference>
<dbReference type="OrthoDB" id="2696719at2"/>
<keyword evidence="1" id="KW-0812">Transmembrane</keyword>
<dbReference type="KEGG" id="cthu:HUR95_13575"/>
<dbReference type="Proteomes" id="UP000010716">
    <property type="component" value="Unassembled WGS sequence"/>
</dbReference>
<accession>F5LAG7</accession>
<dbReference type="AlphaFoldDB" id="F5LAG7"/>
<evidence type="ECO:0000313" key="3">
    <source>
        <dbReference type="EMBL" id="QZT33303.1"/>
    </source>
</evidence>
<reference evidence="3" key="3">
    <citation type="submission" date="2021-08" db="EMBL/GenBank/DDBJ databases">
        <authorList>
            <person name="de Jong S."/>
            <person name="van den Broek M."/>
            <person name="Merkel A."/>
            <person name="de la Torre Cortes P."/>
            <person name="Kalamorz F."/>
            <person name="Cook G."/>
            <person name="van Loosdrecht M."/>
            <person name="McMillan D."/>
        </authorList>
    </citation>
    <scope>NUCLEOTIDE SEQUENCE</scope>
    <source>
        <strain evidence="3">TA2.A1</strain>
    </source>
</reference>
<sequence>MDRGQTEQLNLKWLVMLSLGLAVLLIPGLRRFMLTRIIRNKMVMSFGLNTLFSIPFIRDRLLSQVFTPSSNLERH</sequence>
<name>F5LAG7_CALTT</name>
<evidence type="ECO:0000313" key="5">
    <source>
        <dbReference type="Proteomes" id="UP000825179"/>
    </source>
</evidence>